<name>A0AAV4B2M8_9GAST</name>
<reference evidence="2 3" key="1">
    <citation type="journal article" date="2021" name="Elife">
        <title>Chloroplast acquisition without the gene transfer in kleptoplastic sea slugs, Plakobranchus ocellatus.</title>
        <authorList>
            <person name="Maeda T."/>
            <person name="Takahashi S."/>
            <person name="Yoshida T."/>
            <person name="Shimamura S."/>
            <person name="Takaki Y."/>
            <person name="Nagai Y."/>
            <person name="Toyoda A."/>
            <person name="Suzuki Y."/>
            <person name="Arimoto A."/>
            <person name="Ishii H."/>
            <person name="Satoh N."/>
            <person name="Nishiyama T."/>
            <person name="Hasebe M."/>
            <person name="Maruyama T."/>
            <person name="Minagawa J."/>
            <person name="Obokata J."/>
            <person name="Shigenobu S."/>
        </authorList>
    </citation>
    <scope>NUCLEOTIDE SEQUENCE [LARGE SCALE GENOMIC DNA]</scope>
</reference>
<gene>
    <name evidence="2" type="ORF">PoB_004411100</name>
</gene>
<feature type="compositionally biased region" description="Polar residues" evidence="1">
    <location>
        <begin position="103"/>
        <end position="117"/>
    </location>
</feature>
<dbReference type="AlphaFoldDB" id="A0AAV4B2M8"/>
<dbReference type="EMBL" id="BLXT01004836">
    <property type="protein sequence ID" value="GFO17606.1"/>
    <property type="molecule type" value="Genomic_DNA"/>
</dbReference>
<proteinExistence type="predicted"/>
<evidence type="ECO:0000313" key="2">
    <source>
        <dbReference type="EMBL" id="GFO17606.1"/>
    </source>
</evidence>
<keyword evidence="3" id="KW-1185">Reference proteome</keyword>
<accession>A0AAV4B2M8</accession>
<sequence>MFMNKIVVPTFFVFQETKQKIEGEGNETMHKKKAYMPRLPAQSPWRALASSLEPTLGQNFLMSPTHHPARRTGPGSSRSRCASVRQKREHIVAATELRESLPLANTLSTQSGASSRGDQLLARSKQTAGHSHARLERTFDNNINNSNNSKNKQHKSTRETYKLLQEQLPQHKNKTDNIITTVTAGATTIAATMKQNTCN</sequence>
<dbReference type="Proteomes" id="UP000735302">
    <property type="component" value="Unassembled WGS sequence"/>
</dbReference>
<feature type="region of interest" description="Disordered" evidence="1">
    <location>
        <begin position="103"/>
        <end position="132"/>
    </location>
</feature>
<evidence type="ECO:0000313" key="3">
    <source>
        <dbReference type="Proteomes" id="UP000735302"/>
    </source>
</evidence>
<comment type="caution">
    <text evidence="2">The sequence shown here is derived from an EMBL/GenBank/DDBJ whole genome shotgun (WGS) entry which is preliminary data.</text>
</comment>
<evidence type="ECO:0000256" key="1">
    <source>
        <dbReference type="SAM" id="MobiDB-lite"/>
    </source>
</evidence>
<organism evidence="2 3">
    <name type="scientific">Plakobranchus ocellatus</name>
    <dbReference type="NCBI Taxonomy" id="259542"/>
    <lineage>
        <taxon>Eukaryota</taxon>
        <taxon>Metazoa</taxon>
        <taxon>Spiralia</taxon>
        <taxon>Lophotrochozoa</taxon>
        <taxon>Mollusca</taxon>
        <taxon>Gastropoda</taxon>
        <taxon>Heterobranchia</taxon>
        <taxon>Euthyneura</taxon>
        <taxon>Panpulmonata</taxon>
        <taxon>Sacoglossa</taxon>
        <taxon>Placobranchoidea</taxon>
        <taxon>Plakobranchidae</taxon>
        <taxon>Plakobranchus</taxon>
    </lineage>
</organism>
<feature type="region of interest" description="Disordered" evidence="1">
    <location>
        <begin position="61"/>
        <end position="84"/>
    </location>
</feature>
<protein>
    <submittedName>
        <fullName evidence="2">Uncharacterized protein</fullName>
    </submittedName>
</protein>